<dbReference type="AlphaFoldDB" id="A0AB39YR05"/>
<dbReference type="GO" id="GO:0016491">
    <property type="term" value="F:oxidoreductase activity"/>
    <property type="evidence" value="ECO:0007669"/>
    <property type="project" value="UniProtKB-KW"/>
</dbReference>
<dbReference type="EMBL" id="CP165735">
    <property type="protein sequence ID" value="XDV71588.1"/>
    <property type="molecule type" value="Genomic_DNA"/>
</dbReference>
<dbReference type="NCBIfam" id="NF004833">
    <property type="entry name" value="PRK06185.1-1"/>
    <property type="match status" value="1"/>
</dbReference>
<dbReference type="InterPro" id="IPR050631">
    <property type="entry name" value="PheA/TfdB_FAD_monoxygenase"/>
</dbReference>
<dbReference type="SUPFAM" id="SSF51905">
    <property type="entry name" value="FAD/NAD(P)-binding domain"/>
    <property type="match status" value="1"/>
</dbReference>
<reference evidence="3" key="1">
    <citation type="submission" date="2024-07" db="EMBL/GenBank/DDBJ databases">
        <authorList>
            <person name="Li J."/>
            <person name="Wei H."/>
            <person name="Ma J."/>
        </authorList>
    </citation>
    <scope>NUCLEOTIDE SEQUENCE</scope>
    <source>
        <strain evidence="3">AMU7</strain>
    </source>
</reference>
<dbReference type="PANTHER" id="PTHR43476:SF5">
    <property type="entry name" value="FAD-DEPENDENT MONOOXYGENASE"/>
    <property type="match status" value="1"/>
</dbReference>
<dbReference type="PANTHER" id="PTHR43476">
    <property type="entry name" value="3-(3-HYDROXY-PHENYL)PROPIONATE/3-HYDROXYCINNAMIC ACID HYDROXYLASE"/>
    <property type="match status" value="1"/>
</dbReference>
<dbReference type="GO" id="GO:0071949">
    <property type="term" value="F:FAD binding"/>
    <property type="evidence" value="ECO:0007669"/>
    <property type="project" value="InterPro"/>
</dbReference>
<dbReference type="Pfam" id="PF01494">
    <property type="entry name" value="FAD_binding_3"/>
    <property type="match status" value="1"/>
</dbReference>
<protein>
    <submittedName>
        <fullName evidence="3">FAD-dependent oxidoreductase</fullName>
    </submittedName>
</protein>
<evidence type="ECO:0000256" key="1">
    <source>
        <dbReference type="ARBA" id="ARBA00023002"/>
    </source>
</evidence>
<gene>
    <name evidence="3" type="ORF">ABQM86_21975</name>
</gene>
<dbReference type="RefSeq" id="WP_369745584.1">
    <property type="nucleotide sequence ID" value="NZ_CP165735.1"/>
</dbReference>
<evidence type="ECO:0000313" key="3">
    <source>
        <dbReference type="EMBL" id="XDV71588.1"/>
    </source>
</evidence>
<name>A0AB39YR05_9MICC</name>
<dbReference type="InterPro" id="IPR036188">
    <property type="entry name" value="FAD/NAD-bd_sf"/>
</dbReference>
<organism evidence="3">
    <name type="scientific">Paenarthrobacter sp. AMU7</name>
    <dbReference type="NCBI Taxonomy" id="3162492"/>
    <lineage>
        <taxon>Bacteria</taxon>
        <taxon>Bacillati</taxon>
        <taxon>Actinomycetota</taxon>
        <taxon>Actinomycetes</taxon>
        <taxon>Micrococcales</taxon>
        <taxon>Micrococcaceae</taxon>
        <taxon>Paenarthrobacter</taxon>
    </lineage>
</organism>
<dbReference type="PRINTS" id="PR00420">
    <property type="entry name" value="RNGMNOXGNASE"/>
</dbReference>
<evidence type="ECO:0000259" key="2">
    <source>
        <dbReference type="Pfam" id="PF01494"/>
    </source>
</evidence>
<accession>A0AB39YR05</accession>
<sequence>MAAETQCVVAGGGPAGIVLGLLLARAGVKVTVLEKHADFLRDFRGDTVHASTIRLLDELGLGEGFRALPQSRLGNFRLPAGSGDSVVLADFERLKDPYNYVAMVPQWDFLNFLVEAARQEPTFRLLMNTEATDLLTDASGTVVGVTYGTRDPRTGSVVASGELRAPLTVACDGRGSILRKKAGLVPREFPVPFDTWWFRLPRTASEDQPVASIAPRFGSSAVLLTLTRKDYHQIAYLAAKGSDPQLRAEGVEAFRTKIASLRPDLADRVDTIASMDDLHLLDVKLNRLSRWHKPGLLLIGDAAHAMSPAGGVGINLAVQDAVAAARVLAAPLLRETLDDGHLAAVQKRRWLPTVVIQSFQRVLHRVVFAQVMAGKQPKPPKPLLFVARNFPGFGKLPARMIAFGPRPERAPEFARRKP</sequence>
<dbReference type="Gene3D" id="3.50.50.60">
    <property type="entry name" value="FAD/NAD(P)-binding domain"/>
    <property type="match status" value="2"/>
</dbReference>
<dbReference type="InterPro" id="IPR002938">
    <property type="entry name" value="FAD-bd"/>
</dbReference>
<proteinExistence type="predicted"/>
<keyword evidence="1" id="KW-0560">Oxidoreductase</keyword>
<feature type="domain" description="FAD-binding" evidence="2">
    <location>
        <begin position="4"/>
        <end position="352"/>
    </location>
</feature>